<organism evidence="1 2">
    <name type="scientific">Musa troglodytarum</name>
    <name type="common">fe'i banana</name>
    <dbReference type="NCBI Taxonomy" id="320322"/>
    <lineage>
        <taxon>Eukaryota</taxon>
        <taxon>Viridiplantae</taxon>
        <taxon>Streptophyta</taxon>
        <taxon>Embryophyta</taxon>
        <taxon>Tracheophyta</taxon>
        <taxon>Spermatophyta</taxon>
        <taxon>Magnoliopsida</taxon>
        <taxon>Liliopsida</taxon>
        <taxon>Zingiberales</taxon>
        <taxon>Musaceae</taxon>
        <taxon>Musa</taxon>
    </lineage>
</organism>
<accession>A0A9E7FL29</accession>
<dbReference type="AlphaFoldDB" id="A0A9E7FL29"/>
<name>A0A9E7FL29_9LILI</name>
<evidence type="ECO:0000313" key="1">
    <source>
        <dbReference type="EMBL" id="URD97016.1"/>
    </source>
</evidence>
<protein>
    <submittedName>
        <fullName evidence="1">Uncharacterized protein</fullName>
    </submittedName>
</protein>
<reference evidence="1" key="1">
    <citation type="submission" date="2022-05" db="EMBL/GenBank/DDBJ databases">
        <title>The Musa troglodytarum L. genome provides insights into the mechanism of non-climacteric behaviour and enrichment of carotenoids.</title>
        <authorList>
            <person name="Wang J."/>
        </authorList>
    </citation>
    <scope>NUCLEOTIDE SEQUENCE</scope>
    <source>
        <tissue evidence="1">Leaf</tissue>
    </source>
</reference>
<dbReference type="Proteomes" id="UP001055439">
    <property type="component" value="Chromosome 4"/>
</dbReference>
<dbReference type="EMBL" id="CP097506">
    <property type="protein sequence ID" value="URD97016.1"/>
    <property type="molecule type" value="Genomic_DNA"/>
</dbReference>
<evidence type="ECO:0000313" key="2">
    <source>
        <dbReference type="Proteomes" id="UP001055439"/>
    </source>
</evidence>
<proteinExistence type="predicted"/>
<keyword evidence="2" id="KW-1185">Reference proteome</keyword>
<gene>
    <name evidence="1" type="ORF">MUK42_34131</name>
</gene>
<sequence length="72" mass="8143">MASLAVGKEKLAQHDDEWRQEALAILVSVAAAEVKRRRARTRRKTCRSLAEIYAVTEPIEGKPPRVQESFHS</sequence>